<dbReference type="RefSeq" id="WP_013387318.1">
    <property type="nucleotide sequence ID" value="NC_014632.1"/>
</dbReference>
<gene>
    <name evidence="2" type="ordered locus">Ilyop_0862</name>
</gene>
<feature type="chain" id="PRO_5003170178" description="CARDB domain-containing protein" evidence="1">
    <location>
        <begin position="25"/>
        <end position="135"/>
    </location>
</feature>
<evidence type="ECO:0008006" key="4">
    <source>
        <dbReference type="Google" id="ProtNLM"/>
    </source>
</evidence>
<sequence length="135" mass="15528">MKRFLLLAIMLLSFSFSYSSSSYTAEKGIVQSLLEKTGIKKDRSKDFKVDDIKVFTEKKDYRRINIDIKNVGSENYESVTFSILLGKTEESMSEVYTFTIYDFDSGKKYKFDSKVYVGDVRGRNAEVRFIGGKAE</sequence>
<reference evidence="2 3" key="1">
    <citation type="journal article" date="2010" name="Stand. Genomic Sci.">
        <title>Complete genome sequence of Ilyobacter polytropus type strain (CuHbu1).</title>
        <authorList>
            <person name="Sikorski J."/>
            <person name="Chertkov O."/>
            <person name="Lapidus A."/>
            <person name="Nolan M."/>
            <person name="Lucas S."/>
            <person name="Del Rio T.G."/>
            <person name="Tice H."/>
            <person name="Cheng J.F."/>
            <person name="Tapia R."/>
            <person name="Han C."/>
            <person name="Goodwin L."/>
            <person name="Pitluck S."/>
            <person name="Liolios K."/>
            <person name="Ivanova N."/>
            <person name="Mavromatis K."/>
            <person name="Mikhailova N."/>
            <person name="Pati A."/>
            <person name="Chen A."/>
            <person name="Palaniappan K."/>
            <person name="Land M."/>
            <person name="Hauser L."/>
            <person name="Chang Y.J."/>
            <person name="Jeffries C.D."/>
            <person name="Brambilla E."/>
            <person name="Yasawong M."/>
            <person name="Rohde M."/>
            <person name="Pukall R."/>
            <person name="Spring S."/>
            <person name="Goker M."/>
            <person name="Woyke T."/>
            <person name="Bristow J."/>
            <person name="Eisen J.A."/>
            <person name="Markowitz V."/>
            <person name="Hugenholtz P."/>
            <person name="Kyrpides N.C."/>
            <person name="Klenk H.P."/>
        </authorList>
    </citation>
    <scope>NUCLEOTIDE SEQUENCE [LARGE SCALE GENOMIC DNA]</scope>
    <source>
        <strain evidence="3">ATCC 51220 / DSM 2926 / LMG 16218 / CuHBu1</strain>
    </source>
</reference>
<dbReference type="STRING" id="572544.Ilyop_0862"/>
<dbReference type="Proteomes" id="UP000006875">
    <property type="component" value="Chromosome"/>
</dbReference>
<dbReference type="HOGENOM" id="CLU_1882936_0_0_0"/>
<feature type="signal peptide" evidence="1">
    <location>
        <begin position="1"/>
        <end position="24"/>
    </location>
</feature>
<evidence type="ECO:0000313" key="3">
    <source>
        <dbReference type="Proteomes" id="UP000006875"/>
    </source>
</evidence>
<accession>E3H7R6</accession>
<evidence type="ECO:0000256" key="1">
    <source>
        <dbReference type="SAM" id="SignalP"/>
    </source>
</evidence>
<keyword evidence="1" id="KW-0732">Signal</keyword>
<dbReference type="KEGG" id="ipo:Ilyop_0862"/>
<keyword evidence="3" id="KW-1185">Reference proteome</keyword>
<name>E3H7R6_ILYPC</name>
<organism evidence="2 3">
    <name type="scientific">Ilyobacter polytropus (strain ATCC 51220 / DSM 2926 / LMG 16218 / CuHBu1)</name>
    <dbReference type="NCBI Taxonomy" id="572544"/>
    <lineage>
        <taxon>Bacteria</taxon>
        <taxon>Fusobacteriati</taxon>
        <taxon>Fusobacteriota</taxon>
        <taxon>Fusobacteriia</taxon>
        <taxon>Fusobacteriales</taxon>
        <taxon>Fusobacteriaceae</taxon>
        <taxon>Ilyobacter</taxon>
    </lineage>
</organism>
<evidence type="ECO:0000313" key="2">
    <source>
        <dbReference type="EMBL" id="ADO82648.1"/>
    </source>
</evidence>
<dbReference type="AlphaFoldDB" id="E3H7R6"/>
<dbReference type="EMBL" id="CP002281">
    <property type="protein sequence ID" value="ADO82648.1"/>
    <property type="molecule type" value="Genomic_DNA"/>
</dbReference>
<protein>
    <recommendedName>
        <fullName evidence="4">CARDB domain-containing protein</fullName>
    </recommendedName>
</protein>
<proteinExistence type="predicted"/>